<dbReference type="EMBL" id="CAJNOR010001323">
    <property type="protein sequence ID" value="CAF1121814.1"/>
    <property type="molecule type" value="Genomic_DNA"/>
</dbReference>
<dbReference type="Pfam" id="PF11838">
    <property type="entry name" value="ERAP1_C"/>
    <property type="match status" value="1"/>
</dbReference>
<dbReference type="InterPro" id="IPR050344">
    <property type="entry name" value="Peptidase_M1_aminopeptidases"/>
</dbReference>
<dbReference type="AlphaFoldDB" id="A0A814QN04"/>
<dbReference type="GO" id="GO:0042277">
    <property type="term" value="F:peptide binding"/>
    <property type="evidence" value="ECO:0007669"/>
    <property type="project" value="TreeGrafter"/>
</dbReference>
<feature type="domain" description="ERAP1-like C-terminal" evidence="12">
    <location>
        <begin position="724"/>
        <end position="1019"/>
    </location>
</feature>
<keyword evidence="3" id="KW-0645">Protease</keyword>
<reference evidence="14" key="1">
    <citation type="submission" date="2021-02" db="EMBL/GenBank/DDBJ databases">
        <authorList>
            <person name="Nowell W R."/>
        </authorList>
    </citation>
    <scope>NUCLEOTIDE SEQUENCE</scope>
</reference>
<gene>
    <name evidence="14" type="ORF">XAT740_LOCUS19424</name>
</gene>
<feature type="site" description="Transition state stabilizer" evidence="8">
    <location>
        <position position="539"/>
    </location>
</feature>
<evidence type="ECO:0000256" key="8">
    <source>
        <dbReference type="PIRSR" id="PIRSR634016-4"/>
    </source>
</evidence>
<dbReference type="GO" id="GO:0016020">
    <property type="term" value="C:membrane"/>
    <property type="evidence" value="ECO:0007669"/>
    <property type="project" value="TreeGrafter"/>
</dbReference>
<keyword evidence="10" id="KW-0472">Membrane</keyword>
<keyword evidence="10" id="KW-0812">Transmembrane</keyword>
<dbReference type="InterPro" id="IPR027268">
    <property type="entry name" value="Peptidase_M4/M1_CTD_sf"/>
</dbReference>
<dbReference type="SUPFAM" id="SSF55486">
    <property type="entry name" value="Metalloproteases ('zincins'), catalytic domain"/>
    <property type="match status" value="1"/>
</dbReference>
<dbReference type="InterPro" id="IPR024571">
    <property type="entry name" value="ERAP1-like_C_dom"/>
</dbReference>
<keyword evidence="4" id="KW-0479">Metal-binding</keyword>
<evidence type="ECO:0000259" key="11">
    <source>
        <dbReference type="Pfam" id="PF01433"/>
    </source>
</evidence>
<accession>A0A814QN04</accession>
<keyword evidence="6" id="KW-0862">Zinc</keyword>
<dbReference type="Gene3D" id="1.10.390.10">
    <property type="entry name" value="Neutral Protease Domain 2"/>
    <property type="match status" value="1"/>
</dbReference>
<dbReference type="InterPro" id="IPR042097">
    <property type="entry name" value="Aminopeptidase_N-like_N_sf"/>
</dbReference>
<dbReference type="GO" id="GO:0005615">
    <property type="term" value="C:extracellular space"/>
    <property type="evidence" value="ECO:0007669"/>
    <property type="project" value="TreeGrafter"/>
</dbReference>
<evidence type="ECO:0008006" key="16">
    <source>
        <dbReference type="Google" id="ProtNLM"/>
    </source>
</evidence>
<dbReference type="Gene3D" id="1.25.50.20">
    <property type="match status" value="1"/>
</dbReference>
<evidence type="ECO:0000256" key="3">
    <source>
        <dbReference type="ARBA" id="ARBA00022670"/>
    </source>
</evidence>
<dbReference type="Gene3D" id="2.60.40.1730">
    <property type="entry name" value="tricorn interacting facor f3 domain"/>
    <property type="match status" value="1"/>
</dbReference>
<comment type="caution">
    <text evidence="14">The sequence shown here is derived from an EMBL/GenBank/DDBJ whole genome shotgun (WGS) entry which is preliminary data.</text>
</comment>
<dbReference type="GO" id="GO:0070006">
    <property type="term" value="F:metalloaminopeptidase activity"/>
    <property type="evidence" value="ECO:0007669"/>
    <property type="project" value="TreeGrafter"/>
</dbReference>
<feature type="transmembrane region" description="Helical" evidence="10">
    <location>
        <begin position="16"/>
        <end position="38"/>
    </location>
</feature>
<dbReference type="GO" id="GO:0006508">
    <property type="term" value="P:proteolysis"/>
    <property type="evidence" value="ECO:0007669"/>
    <property type="project" value="UniProtKB-KW"/>
</dbReference>
<dbReference type="PRINTS" id="PR00756">
    <property type="entry name" value="ALADIPTASE"/>
</dbReference>
<dbReference type="GO" id="GO:0005737">
    <property type="term" value="C:cytoplasm"/>
    <property type="evidence" value="ECO:0007669"/>
    <property type="project" value="TreeGrafter"/>
</dbReference>
<keyword evidence="5" id="KW-0378">Hydrolase</keyword>
<comment type="similarity">
    <text evidence="2">Belongs to the peptidase M1 family.</text>
</comment>
<comment type="cofactor">
    <cofactor evidence="1">
        <name>Zn(2+)</name>
        <dbReference type="ChEBI" id="CHEBI:29105"/>
    </cofactor>
</comment>
<keyword evidence="10" id="KW-1133">Transmembrane helix</keyword>
<evidence type="ECO:0000256" key="7">
    <source>
        <dbReference type="ARBA" id="ARBA00023049"/>
    </source>
</evidence>
<dbReference type="CDD" id="cd09601">
    <property type="entry name" value="M1_APN-Q_like"/>
    <property type="match status" value="1"/>
</dbReference>
<dbReference type="InterPro" id="IPR045357">
    <property type="entry name" value="Aminopeptidase_N-like_N"/>
</dbReference>
<dbReference type="Pfam" id="PF01433">
    <property type="entry name" value="Peptidase_M1"/>
    <property type="match status" value="1"/>
</dbReference>
<name>A0A814QN04_ADIRI</name>
<dbReference type="GO" id="GO:0043171">
    <property type="term" value="P:peptide catabolic process"/>
    <property type="evidence" value="ECO:0007669"/>
    <property type="project" value="TreeGrafter"/>
</dbReference>
<dbReference type="InterPro" id="IPR001930">
    <property type="entry name" value="Peptidase_M1"/>
</dbReference>
<dbReference type="InterPro" id="IPR034016">
    <property type="entry name" value="M1_APN-typ"/>
</dbReference>
<evidence type="ECO:0000313" key="14">
    <source>
        <dbReference type="EMBL" id="CAF1121814.1"/>
    </source>
</evidence>
<dbReference type="Proteomes" id="UP000663828">
    <property type="component" value="Unassembled WGS sequence"/>
</dbReference>
<dbReference type="Pfam" id="PF17900">
    <property type="entry name" value="Peptidase_M1_N"/>
    <property type="match status" value="1"/>
</dbReference>
<dbReference type="PANTHER" id="PTHR11533">
    <property type="entry name" value="PROTEASE M1 ZINC METALLOPROTEASE"/>
    <property type="match status" value="1"/>
</dbReference>
<keyword evidence="15" id="KW-1185">Reference proteome</keyword>
<feature type="region of interest" description="Disordered" evidence="9">
    <location>
        <begin position="99"/>
        <end position="140"/>
    </location>
</feature>
<feature type="compositionally biased region" description="Low complexity" evidence="9">
    <location>
        <begin position="99"/>
        <end position="133"/>
    </location>
</feature>
<sequence>MKTKSKHTTNEIEFKIWQFLALTIAASACVIALGPLTLQYRSTKCDVIYVEKVVTPPKSNTSQTASNSHGRYVRDINRQEQCPAIPPMCSATSTVPTIPTASTVSTTRSTPSTPKVTRPVITTSPTTQRTTTPDPWPNGTRPYSSWRLPVFATPTDYTLNIACPDCFALISNLTSITFTGQVTINISLSEQTNFLVLHSKNLNITEAKLTAGGSNTATVTYLSDTDMVYLRFPAQIPVGSITLEITYTGKINERDQTGFYREMFWKSVGEISYLLASNFQPIHARQAFPCFDEPSMQASFTLTLEHPNTAVALSNLPTQATSGTTTTFAKTYPMSTYSLAWAILPIDEFPVVTQTIQGVTVNVRVRPELLGASNANLDWTFDVVNKTFQFIQEYTNVTTTDFITKLDLIGVPDLILDEKASASWGLITFREELLTTDVSLNSAERQQTTTKILVEHLLQPWFSTADWWDNIWFGKSLSIFLAYKAIDAKYPDFQLMDQFPIREMMPLMMDDFKPSIWPVSEQNLTNNQQILDYLSTHIYSKGASLLRLLEHICEADVFQTAVTSLLSITNMSDILPTFYSNFNLSSVVNTNVTAEEFLRSWLEERNYPILTIDVIPNNVTDKNTTLIFRQARYFGSAELDSSSLDINYKWKMFVECDLGGSNDNNNFNLTADVDKSRIKFILESSTEVVQILDKEYLWIKCNKDFYSYQVTEYVLENDDPHGIWQRLELLFQNDEIFSGNDRANLLNDAFILPHGGEIVTYDQSIILVRFLFDDPAGNYLPWSVFVWHWNYLMGVEEHSSFFWNFKSFATRQTLAPFSRDINNIVTIGTTHQDKLIKSLLFELLCRVQNPDALYKASELFHRIPESYFMNSTGVVNVDPNLLATVIYYHIQNTNDVDDWDNLWYYFTENEATTSQQRSTILRALGASKETWRLKKILEQGFDTKSNIIETQEFFDLIITISQNPVGRDIVWNFYRHNYRDLLATYGETNRLFNQLITNIVQTFENEYYYLQMQKFVNEFPSSSQYQKLASDQIIINFIWLLDGMAESLDGAVSAGDRITRKD</sequence>
<organism evidence="14 15">
    <name type="scientific">Adineta ricciae</name>
    <name type="common">Rotifer</name>
    <dbReference type="NCBI Taxonomy" id="249248"/>
    <lineage>
        <taxon>Eukaryota</taxon>
        <taxon>Metazoa</taxon>
        <taxon>Spiralia</taxon>
        <taxon>Gnathifera</taxon>
        <taxon>Rotifera</taxon>
        <taxon>Eurotatoria</taxon>
        <taxon>Bdelloidea</taxon>
        <taxon>Adinetida</taxon>
        <taxon>Adinetidae</taxon>
        <taxon>Adineta</taxon>
    </lineage>
</organism>
<proteinExistence type="inferred from homology"/>
<evidence type="ECO:0000256" key="4">
    <source>
        <dbReference type="ARBA" id="ARBA00022723"/>
    </source>
</evidence>
<feature type="domain" description="Peptidase M1 membrane alanine aminopeptidase" evidence="11">
    <location>
        <begin position="379"/>
        <end position="570"/>
    </location>
</feature>
<feature type="domain" description="Aminopeptidase N-like N-terminal" evidence="13">
    <location>
        <begin position="171"/>
        <end position="337"/>
    </location>
</feature>
<dbReference type="InterPro" id="IPR014782">
    <property type="entry name" value="Peptidase_M1_dom"/>
</dbReference>
<dbReference type="PROSITE" id="PS51257">
    <property type="entry name" value="PROKAR_LIPOPROTEIN"/>
    <property type="match status" value="1"/>
</dbReference>
<evidence type="ECO:0000256" key="10">
    <source>
        <dbReference type="SAM" id="Phobius"/>
    </source>
</evidence>
<keyword evidence="7" id="KW-0482">Metalloprotease</keyword>
<evidence type="ECO:0000256" key="2">
    <source>
        <dbReference type="ARBA" id="ARBA00010136"/>
    </source>
</evidence>
<dbReference type="GO" id="GO:0008270">
    <property type="term" value="F:zinc ion binding"/>
    <property type="evidence" value="ECO:0007669"/>
    <property type="project" value="InterPro"/>
</dbReference>
<evidence type="ECO:0000313" key="15">
    <source>
        <dbReference type="Proteomes" id="UP000663828"/>
    </source>
</evidence>
<evidence type="ECO:0000259" key="12">
    <source>
        <dbReference type="Pfam" id="PF11838"/>
    </source>
</evidence>
<dbReference type="SUPFAM" id="SSF63737">
    <property type="entry name" value="Leukotriene A4 hydrolase N-terminal domain"/>
    <property type="match status" value="1"/>
</dbReference>
<evidence type="ECO:0000256" key="5">
    <source>
        <dbReference type="ARBA" id="ARBA00022801"/>
    </source>
</evidence>
<evidence type="ECO:0000259" key="13">
    <source>
        <dbReference type="Pfam" id="PF17900"/>
    </source>
</evidence>
<protein>
    <recommendedName>
        <fullName evidence="16">Aminopeptidase</fullName>
    </recommendedName>
</protein>
<evidence type="ECO:0000256" key="1">
    <source>
        <dbReference type="ARBA" id="ARBA00001947"/>
    </source>
</evidence>
<evidence type="ECO:0000256" key="9">
    <source>
        <dbReference type="SAM" id="MobiDB-lite"/>
    </source>
</evidence>
<evidence type="ECO:0000256" key="6">
    <source>
        <dbReference type="ARBA" id="ARBA00022833"/>
    </source>
</evidence>
<dbReference type="PANTHER" id="PTHR11533:SF299">
    <property type="entry name" value="AMINOPEPTIDASE"/>
    <property type="match status" value="1"/>
</dbReference>